<evidence type="ECO:0000313" key="1">
    <source>
        <dbReference type="EMBL" id="KIG17874.1"/>
    </source>
</evidence>
<evidence type="ECO:0008006" key="3">
    <source>
        <dbReference type="Google" id="ProtNLM"/>
    </source>
</evidence>
<dbReference type="AlphaFoldDB" id="A0A0C1ZK76"/>
<gene>
    <name evidence="1" type="ORF">DB30_02497</name>
</gene>
<reference evidence="1 2" key="1">
    <citation type="submission" date="2014-12" db="EMBL/GenBank/DDBJ databases">
        <title>Genome assembly of Enhygromyxa salina DSM 15201.</title>
        <authorList>
            <person name="Sharma G."/>
            <person name="Subramanian S."/>
        </authorList>
    </citation>
    <scope>NUCLEOTIDE SEQUENCE [LARGE SCALE GENOMIC DNA]</scope>
    <source>
        <strain evidence="1 2">DSM 15201</strain>
    </source>
</reference>
<comment type="caution">
    <text evidence="1">The sequence shown here is derived from an EMBL/GenBank/DDBJ whole genome shotgun (WGS) entry which is preliminary data.</text>
</comment>
<protein>
    <recommendedName>
        <fullName evidence="3">N-acetyltransferase domain-containing protein</fullName>
    </recommendedName>
</protein>
<dbReference type="Proteomes" id="UP000031599">
    <property type="component" value="Unassembled WGS sequence"/>
</dbReference>
<sequence>MPRLPLYSFRELCSRSEHQRFLDGFCAQLERRSQGAFTLNPPVERIAHCTRIVGVFDAHGELVGGYVVNDGPTLVLLSVVPEPQREAWSRDVDLSDVCELNLIWRDGIGHTAFALLVWPRIIADCVTRGRSVILGSGYENKLDRWYRALDPELVYEGPSTTSDNVIFVYAFTRARLVGTYCASFIDNFVAAPWRRRKARQS</sequence>
<organism evidence="1 2">
    <name type="scientific">Enhygromyxa salina</name>
    <dbReference type="NCBI Taxonomy" id="215803"/>
    <lineage>
        <taxon>Bacteria</taxon>
        <taxon>Pseudomonadati</taxon>
        <taxon>Myxococcota</taxon>
        <taxon>Polyangia</taxon>
        <taxon>Nannocystales</taxon>
        <taxon>Nannocystaceae</taxon>
        <taxon>Enhygromyxa</taxon>
    </lineage>
</organism>
<accession>A0A0C1ZK76</accession>
<dbReference type="EMBL" id="JMCC02000018">
    <property type="protein sequence ID" value="KIG17874.1"/>
    <property type="molecule type" value="Genomic_DNA"/>
</dbReference>
<proteinExistence type="predicted"/>
<name>A0A0C1ZK76_9BACT</name>
<dbReference type="RefSeq" id="WP_146658329.1">
    <property type="nucleotide sequence ID" value="NZ_JMCC02000018.1"/>
</dbReference>
<evidence type="ECO:0000313" key="2">
    <source>
        <dbReference type="Proteomes" id="UP000031599"/>
    </source>
</evidence>